<comment type="caution">
    <text evidence="1">The sequence shown here is derived from an EMBL/GenBank/DDBJ whole genome shotgun (WGS) entry which is preliminary data.</text>
</comment>
<evidence type="ECO:0000313" key="2">
    <source>
        <dbReference type="Proteomes" id="UP000014480"/>
    </source>
</evidence>
<reference evidence="2" key="1">
    <citation type="journal article" date="2013" name="New Phytol.">
        <title>Comparative genomic and transcriptomic analyses reveal the hemibiotrophic stage shift of Colletotrichum fungi.</title>
        <authorList>
            <person name="Gan P."/>
            <person name="Ikeda K."/>
            <person name="Irieda H."/>
            <person name="Narusaka M."/>
            <person name="O'Connell R.J."/>
            <person name="Narusaka Y."/>
            <person name="Takano Y."/>
            <person name="Kubo Y."/>
            <person name="Shirasu K."/>
        </authorList>
    </citation>
    <scope>NUCLEOTIDE SEQUENCE [LARGE SCALE GENOMIC DNA]</scope>
    <source>
        <strain evidence="2">104-T / ATCC 96160 / CBS 514.97 / LARS 414 / MAFF 240422</strain>
    </source>
</reference>
<organism evidence="1 2">
    <name type="scientific">Colletotrichum orbiculare (strain 104-T / ATCC 96160 / CBS 514.97 / LARS 414 / MAFF 240422)</name>
    <name type="common">Cucumber anthracnose fungus</name>
    <name type="synonym">Colletotrichum lagenarium</name>
    <dbReference type="NCBI Taxonomy" id="1213857"/>
    <lineage>
        <taxon>Eukaryota</taxon>
        <taxon>Fungi</taxon>
        <taxon>Dikarya</taxon>
        <taxon>Ascomycota</taxon>
        <taxon>Pezizomycotina</taxon>
        <taxon>Sordariomycetes</taxon>
        <taxon>Hypocreomycetidae</taxon>
        <taxon>Glomerellales</taxon>
        <taxon>Glomerellaceae</taxon>
        <taxon>Colletotrichum</taxon>
        <taxon>Colletotrichum orbiculare species complex</taxon>
    </lineage>
</organism>
<dbReference type="Proteomes" id="UP000014480">
    <property type="component" value="Unassembled WGS sequence"/>
</dbReference>
<dbReference type="AlphaFoldDB" id="A0A484FRD5"/>
<gene>
    <name evidence="1" type="ORF">Cob_v006099</name>
</gene>
<proteinExistence type="predicted"/>
<accession>A0A484FRD5</accession>
<keyword evidence="2" id="KW-1185">Reference proteome</keyword>
<dbReference type="EMBL" id="AMCV02000015">
    <property type="protein sequence ID" value="TDZ20989.1"/>
    <property type="molecule type" value="Genomic_DNA"/>
</dbReference>
<sequence length="77" mass="8582">MTKSTLAKVIHQPDFYGSGQRPGHSSATAQLDATLRKLCVVLLKRWQRHVRVIEQVTWANGPNVAAYGADPARRENL</sequence>
<reference evidence="2" key="2">
    <citation type="journal article" date="2019" name="Mol. Plant Microbe Interact.">
        <title>Genome sequence resources for four phytopathogenic fungi from the Colletotrichum orbiculare species complex.</title>
        <authorList>
            <person name="Gan P."/>
            <person name="Tsushima A."/>
            <person name="Narusaka M."/>
            <person name="Narusaka Y."/>
            <person name="Takano Y."/>
            <person name="Kubo Y."/>
            <person name="Shirasu K."/>
        </authorList>
    </citation>
    <scope>GENOME REANNOTATION</scope>
    <source>
        <strain evidence="2">104-T / ATCC 96160 / CBS 514.97 / LARS 414 / MAFF 240422</strain>
    </source>
</reference>
<protein>
    <submittedName>
        <fullName evidence="1">Uncharacterized protein</fullName>
    </submittedName>
</protein>
<evidence type="ECO:0000313" key="1">
    <source>
        <dbReference type="EMBL" id="TDZ20989.1"/>
    </source>
</evidence>
<name>A0A484FRD5_COLOR</name>